<dbReference type="RefSeq" id="WP_068717984.1">
    <property type="nucleotide sequence ID" value="NZ_LWDV01000009.1"/>
</dbReference>
<dbReference type="OrthoDB" id="2112895at2"/>
<dbReference type="Proteomes" id="UP000093514">
    <property type="component" value="Unassembled WGS sequence"/>
</dbReference>
<organism evidence="1 2">
    <name type="scientific">Orenia metallireducens</name>
    <dbReference type="NCBI Taxonomy" id="1413210"/>
    <lineage>
        <taxon>Bacteria</taxon>
        <taxon>Bacillati</taxon>
        <taxon>Bacillota</taxon>
        <taxon>Clostridia</taxon>
        <taxon>Halanaerobiales</taxon>
        <taxon>Halobacteroidaceae</taxon>
        <taxon>Orenia</taxon>
    </lineage>
</organism>
<reference evidence="2" key="1">
    <citation type="submission" date="2016-07" db="EMBL/GenBank/DDBJ databases">
        <authorList>
            <person name="Florea S."/>
            <person name="Webb J.S."/>
            <person name="Jaromczyk J."/>
            <person name="Schardl C.L."/>
        </authorList>
    </citation>
    <scope>NUCLEOTIDE SEQUENCE [LARGE SCALE GENOMIC DNA]</scope>
    <source>
        <strain evidence="2">Z6</strain>
    </source>
</reference>
<dbReference type="AlphaFoldDB" id="A0A1C0A7V3"/>
<sequence>MKQVEKVLYLYRDLKRASKRLRRRACTINDGIKSGYKVADIIPGRLSAICYGGGQVESNAVIKDDLLRRANRADELMKIIKDDIEELKEEEPEFGEEMAKVIELKYLKNYKNEMIETELAISHTTMYRRKSKALELLEEKGLYSLYREIVSII</sequence>
<evidence type="ECO:0000313" key="1">
    <source>
        <dbReference type="EMBL" id="OCL26300.1"/>
    </source>
</evidence>
<proteinExistence type="predicted"/>
<gene>
    <name evidence="1" type="ORF">U472_09825</name>
</gene>
<comment type="caution">
    <text evidence="1">The sequence shown here is derived from an EMBL/GenBank/DDBJ whole genome shotgun (WGS) entry which is preliminary data.</text>
</comment>
<accession>A0A1C0A7V3</accession>
<evidence type="ECO:0000313" key="2">
    <source>
        <dbReference type="Proteomes" id="UP000093514"/>
    </source>
</evidence>
<keyword evidence="2" id="KW-1185">Reference proteome</keyword>
<dbReference type="EMBL" id="LWDV01000009">
    <property type="protein sequence ID" value="OCL26300.1"/>
    <property type="molecule type" value="Genomic_DNA"/>
</dbReference>
<name>A0A1C0A7V3_9FIRM</name>
<protein>
    <submittedName>
        <fullName evidence="1">Uncharacterized protein</fullName>
    </submittedName>
</protein>
<reference evidence="1 2" key="2">
    <citation type="submission" date="2016-08" db="EMBL/GenBank/DDBJ databases">
        <title>Orenia metallireducens sp. nov. strain Z6, a Novel Metal-reducing Firmicute from the Deep Subsurface.</title>
        <authorList>
            <person name="Maxim B.I."/>
            <person name="Kenneth K."/>
            <person name="Flynn T.M."/>
            <person name="Oloughlin E.J."/>
            <person name="Locke R.A."/>
            <person name="Weber J.R."/>
            <person name="Egan S.M."/>
            <person name="Mackie R.I."/>
            <person name="Cann I.K."/>
        </authorList>
    </citation>
    <scope>NUCLEOTIDE SEQUENCE [LARGE SCALE GENOMIC DNA]</scope>
    <source>
        <strain evidence="1 2">Z6</strain>
    </source>
</reference>